<feature type="compositionally biased region" description="Basic and acidic residues" evidence="1">
    <location>
        <begin position="1"/>
        <end position="11"/>
    </location>
</feature>
<proteinExistence type="predicted"/>
<gene>
    <name evidence="2" type="ORF">BSTOLATCC_MIC62472</name>
</gene>
<evidence type="ECO:0000256" key="1">
    <source>
        <dbReference type="SAM" id="MobiDB-lite"/>
    </source>
</evidence>
<name>A0AAU9KA86_9CILI</name>
<dbReference type="Proteomes" id="UP001162131">
    <property type="component" value="Unassembled WGS sequence"/>
</dbReference>
<dbReference type="AlphaFoldDB" id="A0AAU9KA86"/>
<comment type="caution">
    <text evidence="2">The sequence shown here is derived from an EMBL/GenBank/DDBJ whole genome shotgun (WGS) entry which is preliminary data.</text>
</comment>
<protein>
    <submittedName>
        <fullName evidence="2">Uncharacterized protein</fullName>
    </submittedName>
</protein>
<keyword evidence="3" id="KW-1185">Reference proteome</keyword>
<evidence type="ECO:0000313" key="3">
    <source>
        <dbReference type="Proteomes" id="UP001162131"/>
    </source>
</evidence>
<dbReference type="EMBL" id="CAJZBQ010000060">
    <property type="protein sequence ID" value="CAG9334887.1"/>
    <property type="molecule type" value="Genomic_DNA"/>
</dbReference>
<reference evidence="2" key="1">
    <citation type="submission" date="2021-09" db="EMBL/GenBank/DDBJ databases">
        <authorList>
            <consortium name="AG Swart"/>
            <person name="Singh M."/>
            <person name="Singh A."/>
            <person name="Seah K."/>
            <person name="Emmerich C."/>
        </authorList>
    </citation>
    <scope>NUCLEOTIDE SEQUENCE</scope>
    <source>
        <strain evidence="2">ATCC30299</strain>
    </source>
</reference>
<sequence length="147" mass="16772">MANKKNLEVNRKLNMQKSNEERRRKSRNSDFFTALNLSKLPTNAFATANYTMLDKSDQYSSLSGDAESSSESMKSWMTSSQQTLENLVMQCFKNQNCITDLNPRFMVELEKCDSKLKFDFGEAVYSGIVFGDTDICEIPDDCIVDEL</sequence>
<accession>A0AAU9KA86</accession>
<feature type="region of interest" description="Disordered" evidence="1">
    <location>
        <begin position="1"/>
        <end position="27"/>
    </location>
</feature>
<evidence type="ECO:0000313" key="2">
    <source>
        <dbReference type="EMBL" id="CAG9334887.1"/>
    </source>
</evidence>
<organism evidence="2 3">
    <name type="scientific">Blepharisma stoltei</name>
    <dbReference type="NCBI Taxonomy" id="1481888"/>
    <lineage>
        <taxon>Eukaryota</taxon>
        <taxon>Sar</taxon>
        <taxon>Alveolata</taxon>
        <taxon>Ciliophora</taxon>
        <taxon>Postciliodesmatophora</taxon>
        <taxon>Heterotrichea</taxon>
        <taxon>Heterotrichida</taxon>
        <taxon>Blepharismidae</taxon>
        <taxon>Blepharisma</taxon>
    </lineage>
</organism>